<evidence type="ECO:0000256" key="1">
    <source>
        <dbReference type="ARBA" id="ARBA00022723"/>
    </source>
</evidence>
<organism evidence="7 8">
    <name type="scientific">Elaeis guineensis var. tenera</name>
    <name type="common">Oil palm</name>
    <dbReference type="NCBI Taxonomy" id="51953"/>
    <lineage>
        <taxon>Eukaryota</taxon>
        <taxon>Viridiplantae</taxon>
        <taxon>Streptophyta</taxon>
        <taxon>Embryophyta</taxon>
        <taxon>Tracheophyta</taxon>
        <taxon>Spermatophyta</taxon>
        <taxon>Magnoliopsida</taxon>
        <taxon>Liliopsida</taxon>
        <taxon>Arecaceae</taxon>
        <taxon>Arecoideae</taxon>
        <taxon>Cocoseae</taxon>
        <taxon>Elaeidinae</taxon>
        <taxon>Elaeis</taxon>
    </lineage>
</organism>
<gene>
    <name evidence="8" type="primary">LOC105058735</name>
</gene>
<dbReference type="RefSeq" id="XP_010940059.1">
    <property type="nucleotide sequence ID" value="XM_010941757.3"/>
</dbReference>
<keyword evidence="7" id="KW-1185">Reference proteome</keyword>
<protein>
    <submittedName>
        <fullName evidence="8">Uncharacterized protein LOC105058735</fullName>
    </submittedName>
</protein>
<evidence type="ECO:0000256" key="5">
    <source>
        <dbReference type="SAM" id="MobiDB-lite"/>
    </source>
</evidence>
<dbReference type="AlphaFoldDB" id="A0A6I9SAJ6"/>
<dbReference type="GeneID" id="105058735"/>
<keyword evidence="2 4" id="KW-0863">Zinc-finger</keyword>
<dbReference type="KEGG" id="egu:105058735"/>
<keyword evidence="3 4" id="KW-0862">Zinc</keyword>
<evidence type="ECO:0000256" key="2">
    <source>
        <dbReference type="ARBA" id="ARBA00022771"/>
    </source>
</evidence>
<dbReference type="Proteomes" id="UP000504607">
    <property type="component" value="Chromosome 15"/>
</dbReference>
<proteinExistence type="predicted"/>
<evidence type="ECO:0000313" key="7">
    <source>
        <dbReference type="Proteomes" id="UP000504607"/>
    </source>
</evidence>
<dbReference type="PANTHER" id="PTHR10131:SF161">
    <property type="entry name" value="F26K24.24 PROTEIN"/>
    <property type="match status" value="1"/>
</dbReference>
<dbReference type="OrthoDB" id="1737200at2759"/>
<sequence length="339" mass="38198">MDLPVSDPPLAKDAAPPSHPCPHRDSEMVHKLAQLLLPGLATACVDATAGNLFSGPSSIAVDLRKEMVEYLTQRSQTYIAESIIHPENADLDPNPTEEKPDDPADIVSDLMEEFASSKRTMFGRVSGWLLSESREDKIDDFGQEMEMNRFWSIDRRESVAEILLRNLDFKNEFHCGMKFDTEEALAEHKNGCEFRPVECDSKGCMAKFCAAHRERHYAACPYRVVPCEQGCSESLVRREMDRHCITVCPMRMVNCPFFPVGCQSAFPACGLARHCSEFLRSHLLCVLPLVHKQEGLSTEEMERRAQLLEEQCQSELSGALDVRSLTFAIKEQEAKIRNS</sequence>
<dbReference type="InParanoid" id="A0A6I9SAJ6"/>
<dbReference type="FunCoup" id="A0A6I9SAJ6">
    <property type="interactions" value="1137"/>
</dbReference>
<dbReference type="SUPFAM" id="SSF49599">
    <property type="entry name" value="TRAF domain-like"/>
    <property type="match status" value="1"/>
</dbReference>
<keyword evidence="1 4" id="KW-0479">Metal-binding</keyword>
<dbReference type="InterPro" id="IPR001293">
    <property type="entry name" value="Znf_TRAF"/>
</dbReference>
<reference evidence="8" key="1">
    <citation type="submission" date="2025-08" db="UniProtKB">
        <authorList>
            <consortium name="RefSeq"/>
        </authorList>
    </citation>
    <scope>IDENTIFICATION</scope>
</reference>
<accession>A0A6I9SAJ6</accession>
<feature type="region of interest" description="Disordered" evidence="5">
    <location>
        <begin position="1"/>
        <end position="25"/>
    </location>
</feature>
<dbReference type="PROSITE" id="PS50145">
    <property type="entry name" value="ZF_TRAF"/>
    <property type="match status" value="1"/>
</dbReference>
<evidence type="ECO:0000256" key="3">
    <source>
        <dbReference type="ARBA" id="ARBA00022833"/>
    </source>
</evidence>
<dbReference type="InterPro" id="IPR013083">
    <property type="entry name" value="Znf_RING/FYVE/PHD"/>
</dbReference>
<name>A0A6I9SAJ6_ELAGV</name>
<feature type="zinc finger region" description="TRAF-type" evidence="4">
    <location>
        <begin position="216"/>
        <end position="267"/>
    </location>
</feature>
<dbReference type="GO" id="GO:0008270">
    <property type="term" value="F:zinc ion binding"/>
    <property type="evidence" value="ECO:0007669"/>
    <property type="project" value="UniProtKB-KW"/>
</dbReference>
<feature type="domain" description="TRAF-type" evidence="6">
    <location>
        <begin position="216"/>
        <end position="267"/>
    </location>
</feature>
<evidence type="ECO:0000256" key="4">
    <source>
        <dbReference type="PROSITE-ProRule" id="PRU00207"/>
    </source>
</evidence>
<evidence type="ECO:0000259" key="6">
    <source>
        <dbReference type="PROSITE" id="PS50145"/>
    </source>
</evidence>
<dbReference type="PANTHER" id="PTHR10131">
    <property type="entry name" value="TNF RECEPTOR ASSOCIATED FACTOR"/>
    <property type="match status" value="1"/>
</dbReference>
<dbReference type="Pfam" id="PF02176">
    <property type="entry name" value="zf-TRAF"/>
    <property type="match status" value="1"/>
</dbReference>
<dbReference type="Gene3D" id="3.30.40.10">
    <property type="entry name" value="Zinc/RING finger domain, C3HC4 (zinc finger)"/>
    <property type="match status" value="1"/>
</dbReference>
<evidence type="ECO:0000313" key="8">
    <source>
        <dbReference type="RefSeq" id="XP_010940059.1"/>
    </source>
</evidence>